<organism evidence="2 3">
    <name type="scientific">Solanum pinnatisectum</name>
    <name type="common">tansyleaf nightshade</name>
    <dbReference type="NCBI Taxonomy" id="50273"/>
    <lineage>
        <taxon>Eukaryota</taxon>
        <taxon>Viridiplantae</taxon>
        <taxon>Streptophyta</taxon>
        <taxon>Embryophyta</taxon>
        <taxon>Tracheophyta</taxon>
        <taxon>Spermatophyta</taxon>
        <taxon>Magnoliopsida</taxon>
        <taxon>eudicotyledons</taxon>
        <taxon>Gunneridae</taxon>
        <taxon>Pentapetalae</taxon>
        <taxon>asterids</taxon>
        <taxon>lamiids</taxon>
        <taxon>Solanales</taxon>
        <taxon>Solanaceae</taxon>
        <taxon>Solanoideae</taxon>
        <taxon>Solaneae</taxon>
        <taxon>Solanum</taxon>
    </lineage>
</organism>
<dbReference type="EMBL" id="JAWPEI010000007">
    <property type="protein sequence ID" value="KAK4720732.1"/>
    <property type="molecule type" value="Genomic_DNA"/>
</dbReference>
<evidence type="ECO:0000313" key="3">
    <source>
        <dbReference type="Proteomes" id="UP001311915"/>
    </source>
</evidence>
<name>A0AAV9L8R7_9SOLN</name>
<dbReference type="GO" id="GO:0031490">
    <property type="term" value="F:chromatin DNA binding"/>
    <property type="evidence" value="ECO:0007669"/>
    <property type="project" value="InterPro"/>
</dbReference>
<dbReference type="GO" id="GO:0003713">
    <property type="term" value="F:transcription coactivator activity"/>
    <property type="evidence" value="ECO:0007669"/>
    <property type="project" value="InterPro"/>
</dbReference>
<comment type="caution">
    <text evidence="2">The sequence shown here is derived from an EMBL/GenBank/DDBJ whole genome shotgun (WGS) entry which is preliminary data.</text>
</comment>
<feature type="compositionally biased region" description="Polar residues" evidence="1">
    <location>
        <begin position="151"/>
        <end position="167"/>
    </location>
</feature>
<dbReference type="PANTHER" id="PTHR33137">
    <property type="entry name" value="MEDIATOR OF RNA POLYMERASE II TRANSCRIPTION SUBUNIT 15A-RELATED"/>
    <property type="match status" value="1"/>
</dbReference>
<evidence type="ECO:0000256" key="1">
    <source>
        <dbReference type="SAM" id="MobiDB-lite"/>
    </source>
</evidence>
<evidence type="ECO:0000313" key="2">
    <source>
        <dbReference type="EMBL" id="KAK4720732.1"/>
    </source>
</evidence>
<protein>
    <submittedName>
        <fullName evidence="2">Uncharacterized protein</fullName>
    </submittedName>
</protein>
<dbReference type="AlphaFoldDB" id="A0AAV9L8R7"/>
<dbReference type="InterPro" id="IPR044661">
    <property type="entry name" value="MED15a/b/c-like"/>
</dbReference>
<dbReference type="PANTHER" id="PTHR33137:SF4">
    <property type="entry name" value="MEDIATOR OF RNA POLYMERASE II TRANSCRIPTION SUBUNIT 15A-RELATED"/>
    <property type="match status" value="1"/>
</dbReference>
<accession>A0AAV9L8R7</accession>
<proteinExistence type="predicted"/>
<dbReference type="Proteomes" id="UP001311915">
    <property type="component" value="Unassembled WGS sequence"/>
</dbReference>
<sequence length="167" mass="19236">MQAPNTHARQLLTMDPVAYARSDLHGRGVGSHEPLAILSPLDSTVQTGNANGGDWQEKVYEKIKSIKEMYVSKLYRLYQKIAYELQLDSLHQLRTNEQIEKLKLHRITLEHILCFLGLNKHDIQPAHKEKLLSVERLINFFISPSQRRKPTSSPVQERLPQSSMQLQ</sequence>
<keyword evidence="3" id="KW-1185">Reference proteome</keyword>
<reference evidence="2 3" key="1">
    <citation type="submission" date="2023-10" db="EMBL/GenBank/DDBJ databases">
        <title>Genome-Wide Identification Analysis in wild type Solanum Pinnatisectum Reveals Some Genes Defensing Phytophthora Infestans.</title>
        <authorList>
            <person name="Sun C."/>
        </authorList>
    </citation>
    <scope>NUCLEOTIDE SEQUENCE [LARGE SCALE GENOMIC DNA]</scope>
    <source>
        <strain evidence="2">LQN</strain>
        <tissue evidence="2">Leaf</tissue>
    </source>
</reference>
<gene>
    <name evidence="2" type="ORF">R3W88_010965</name>
</gene>
<feature type="region of interest" description="Disordered" evidence="1">
    <location>
        <begin position="145"/>
        <end position="167"/>
    </location>
</feature>